<organism evidence="2">
    <name type="scientific">Rhizophora mucronata</name>
    <name type="common">Asiatic mangrove</name>
    <dbReference type="NCBI Taxonomy" id="61149"/>
    <lineage>
        <taxon>Eukaryota</taxon>
        <taxon>Viridiplantae</taxon>
        <taxon>Streptophyta</taxon>
        <taxon>Embryophyta</taxon>
        <taxon>Tracheophyta</taxon>
        <taxon>Spermatophyta</taxon>
        <taxon>Magnoliopsida</taxon>
        <taxon>eudicotyledons</taxon>
        <taxon>Gunneridae</taxon>
        <taxon>Pentapetalae</taxon>
        <taxon>rosids</taxon>
        <taxon>fabids</taxon>
        <taxon>Malpighiales</taxon>
        <taxon>Rhizophoraceae</taxon>
        <taxon>Rhizophora</taxon>
    </lineage>
</organism>
<reference evidence="2" key="1">
    <citation type="submission" date="2018-02" db="EMBL/GenBank/DDBJ databases">
        <title>Rhizophora mucronata_Transcriptome.</title>
        <authorList>
            <person name="Meera S.P."/>
            <person name="Sreeshan A."/>
            <person name="Augustine A."/>
        </authorList>
    </citation>
    <scope>NUCLEOTIDE SEQUENCE</scope>
    <source>
        <tissue evidence="2">Leaf</tissue>
    </source>
</reference>
<dbReference type="EMBL" id="GGEC01013886">
    <property type="protein sequence ID" value="MBW94369.1"/>
    <property type="molecule type" value="Transcribed_RNA"/>
</dbReference>
<dbReference type="AlphaFoldDB" id="A0A2P2JLN1"/>
<evidence type="ECO:0000313" key="2">
    <source>
        <dbReference type="EMBL" id="MBW94369.1"/>
    </source>
</evidence>
<keyword evidence="1" id="KW-0472">Membrane</keyword>
<proteinExistence type="predicted"/>
<keyword evidence="1" id="KW-1133">Transmembrane helix</keyword>
<sequence>MKFTSNLLYYPLGPLYLHLVPFLHLMKLWNLCQLNYT</sequence>
<protein>
    <submittedName>
        <fullName evidence="2">Uncharacterized protein</fullName>
    </submittedName>
</protein>
<name>A0A2P2JLN1_RHIMU</name>
<accession>A0A2P2JLN1</accession>
<feature type="transmembrane region" description="Helical" evidence="1">
    <location>
        <begin position="7"/>
        <end position="26"/>
    </location>
</feature>
<evidence type="ECO:0000256" key="1">
    <source>
        <dbReference type="SAM" id="Phobius"/>
    </source>
</evidence>
<keyword evidence="1" id="KW-0812">Transmembrane</keyword>